<proteinExistence type="predicted"/>
<dbReference type="EMBL" id="VSSQ01057383">
    <property type="protein sequence ID" value="MPN11182.1"/>
    <property type="molecule type" value="Genomic_DNA"/>
</dbReference>
<accession>A0A645FC76</accession>
<name>A0A645FC76_9ZZZZ</name>
<gene>
    <name evidence="1" type="ORF">SDC9_158483</name>
</gene>
<reference evidence="1" key="1">
    <citation type="submission" date="2019-08" db="EMBL/GenBank/DDBJ databases">
        <authorList>
            <person name="Kucharzyk K."/>
            <person name="Murdoch R.W."/>
            <person name="Higgins S."/>
            <person name="Loffler F."/>
        </authorList>
    </citation>
    <scope>NUCLEOTIDE SEQUENCE</scope>
</reference>
<comment type="caution">
    <text evidence="1">The sequence shown here is derived from an EMBL/GenBank/DDBJ whole genome shotgun (WGS) entry which is preliminary data.</text>
</comment>
<dbReference type="AlphaFoldDB" id="A0A645FC76"/>
<sequence length="220" mass="24689">MNLIDEQGIGAILANVELAFDQHGRVVHKRAAHLLERPGKQHRFHTAGHAFEHRVAHQPRAGARGLLLALGEHAADGDERVIHYSARAVRFHEVGNRIGQLFELGFEVIQRVAGKVQPRRFTFFGKDDLVAELRHVRQGDLHACPRFRRRIEVEERNLPCAARLFGRHGSIQRAFEHGEVLRAPAAHRVKAAGGDQAFQQPLVEAFHAIAEVEKARELAV</sequence>
<evidence type="ECO:0000313" key="1">
    <source>
        <dbReference type="EMBL" id="MPN11182.1"/>
    </source>
</evidence>
<organism evidence="1">
    <name type="scientific">bioreactor metagenome</name>
    <dbReference type="NCBI Taxonomy" id="1076179"/>
    <lineage>
        <taxon>unclassified sequences</taxon>
        <taxon>metagenomes</taxon>
        <taxon>ecological metagenomes</taxon>
    </lineage>
</organism>
<protein>
    <submittedName>
        <fullName evidence="1">Uncharacterized protein</fullName>
    </submittedName>
</protein>